<keyword evidence="3" id="KW-0732">Signal</keyword>
<keyword evidence="6" id="KW-1185">Reference proteome</keyword>
<dbReference type="Proteomes" id="UP001159042">
    <property type="component" value="Unassembled WGS sequence"/>
</dbReference>
<feature type="domain" description="Peptidase M13 N-terminal" evidence="4">
    <location>
        <begin position="88"/>
        <end position="470"/>
    </location>
</feature>
<dbReference type="InterPro" id="IPR042089">
    <property type="entry name" value="Peptidase_M13_dom_2"/>
</dbReference>
<protein>
    <recommendedName>
        <fullName evidence="4">Peptidase M13 N-terminal domain-containing protein</fullName>
    </recommendedName>
</protein>
<dbReference type="AlphaFoldDB" id="A0AAV8VNY2"/>
<comment type="similarity">
    <text evidence="2">Belongs to the peptidase M13 family.</text>
</comment>
<evidence type="ECO:0000259" key="4">
    <source>
        <dbReference type="Pfam" id="PF05649"/>
    </source>
</evidence>
<proteinExistence type="inferred from homology"/>
<evidence type="ECO:0000313" key="6">
    <source>
        <dbReference type="Proteomes" id="UP001159042"/>
    </source>
</evidence>
<dbReference type="GO" id="GO:0016485">
    <property type="term" value="P:protein processing"/>
    <property type="evidence" value="ECO:0007669"/>
    <property type="project" value="TreeGrafter"/>
</dbReference>
<evidence type="ECO:0000256" key="2">
    <source>
        <dbReference type="ARBA" id="ARBA00007357"/>
    </source>
</evidence>
<dbReference type="InterPro" id="IPR024079">
    <property type="entry name" value="MetalloPept_cat_dom_sf"/>
</dbReference>
<comment type="caution">
    <text evidence="5">The sequence shown here is derived from an EMBL/GenBank/DDBJ whole genome shotgun (WGS) entry which is preliminary data.</text>
</comment>
<dbReference type="PROSITE" id="PS51885">
    <property type="entry name" value="NEPRILYSIN"/>
    <property type="match status" value="1"/>
</dbReference>
<dbReference type="EMBL" id="JANEYG010000048">
    <property type="protein sequence ID" value="KAJ8915864.1"/>
    <property type="molecule type" value="Genomic_DNA"/>
</dbReference>
<dbReference type="Gene3D" id="3.40.390.10">
    <property type="entry name" value="Collagenase (Catalytic Domain)"/>
    <property type="match status" value="1"/>
</dbReference>
<organism evidence="5 6">
    <name type="scientific">Exocentrus adspersus</name>
    <dbReference type="NCBI Taxonomy" id="1586481"/>
    <lineage>
        <taxon>Eukaryota</taxon>
        <taxon>Metazoa</taxon>
        <taxon>Ecdysozoa</taxon>
        <taxon>Arthropoda</taxon>
        <taxon>Hexapoda</taxon>
        <taxon>Insecta</taxon>
        <taxon>Pterygota</taxon>
        <taxon>Neoptera</taxon>
        <taxon>Endopterygota</taxon>
        <taxon>Coleoptera</taxon>
        <taxon>Polyphaga</taxon>
        <taxon>Cucujiformia</taxon>
        <taxon>Chrysomeloidea</taxon>
        <taxon>Cerambycidae</taxon>
        <taxon>Lamiinae</taxon>
        <taxon>Acanthocinini</taxon>
        <taxon>Exocentrus</taxon>
    </lineage>
</organism>
<dbReference type="Gene3D" id="1.10.1380.10">
    <property type="entry name" value="Neutral endopeptidase , domain2"/>
    <property type="match status" value="1"/>
</dbReference>
<dbReference type="InterPro" id="IPR008753">
    <property type="entry name" value="Peptidase_M13_N"/>
</dbReference>
<gene>
    <name evidence="5" type="ORF">NQ315_015475</name>
</gene>
<dbReference type="InterPro" id="IPR000718">
    <property type="entry name" value="Peptidase_M13"/>
</dbReference>
<dbReference type="PANTHER" id="PTHR11733:SF133">
    <property type="entry name" value="PHOSPHATE-REGULATING NEUTRAL ENDOPEPTIDASE PHEX"/>
    <property type="match status" value="1"/>
</dbReference>
<evidence type="ECO:0000256" key="1">
    <source>
        <dbReference type="ARBA" id="ARBA00004401"/>
    </source>
</evidence>
<dbReference type="GO" id="GO:0004222">
    <property type="term" value="F:metalloendopeptidase activity"/>
    <property type="evidence" value="ECO:0007669"/>
    <property type="project" value="InterPro"/>
</dbReference>
<feature type="signal peptide" evidence="3">
    <location>
        <begin position="1"/>
        <end position="31"/>
    </location>
</feature>
<accession>A0AAV8VNY2</accession>
<dbReference type="PANTHER" id="PTHR11733">
    <property type="entry name" value="ZINC METALLOPROTEASE FAMILY M13 NEPRILYSIN-RELATED"/>
    <property type="match status" value="1"/>
</dbReference>
<feature type="chain" id="PRO_5043429164" description="Peptidase M13 N-terminal domain-containing protein" evidence="3">
    <location>
        <begin position="32"/>
        <end position="472"/>
    </location>
</feature>
<dbReference type="Pfam" id="PF05649">
    <property type="entry name" value="Peptidase_M13_N"/>
    <property type="match status" value="1"/>
</dbReference>
<comment type="subcellular location">
    <subcellularLocation>
        <location evidence="1">Cell membrane</location>
        <topology evidence="1">Single-pass type II membrane protein</topology>
    </subcellularLocation>
</comment>
<sequence>MLKSTTCRKTQFTWLLLTMSVFFSILSLAERQTGTLCTPQEALTFRCRRQAEKSTLRNTKPKSKICTSDECLRTATNLKYSIDFTADPCSNFYQYTCGKWPEEHPNHGWWSSFSSFTTISERVAISSLTALASKPSSDDEPKSLQKSRDFYKSCMDIDPLDRLGLTAMYKYITRAKLPVVPSLFTLADTEKDTFSFDWVKSETLIKQIFMMDVFIGFVIDANIYNGSENVIYIGQLYQKCPLPSPIKQKMTYRLRSGTEYQELIRERQSNTIKYIIKEIITNTTSVQPVEDVLNEAANIILDMADYIEELNMNYTNPDETEEDTFSMTFSDIQSQTDIFLEERESNFWMSYFENLFTGTNITIDPETDLLYTTQLDVQYLLRILKYILESSKIHVELYMWWTIVYAMIINTSSDMVEYINKQLVYHDTENAVIARSRSLECALLVNNYMGFAVSYVLADEAFPMTTKPKVSI</sequence>
<dbReference type="SUPFAM" id="SSF55486">
    <property type="entry name" value="Metalloproteases ('zincins'), catalytic domain"/>
    <property type="match status" value="1"/>
</dbReference>
<dbReference type="GO" id="GO:0005886">
    <property type="term" value="C:plasma membrane"/>
    <property type="evidence" value="ECO:0007669"/>
    <property type="project" value="UniProtKB-SubCell"/>
</dbReference>
<reference evidence="5 6" key="1">
    <citation type="journal article" date="2023" name="Insect Mol. Biol.">
        <title>Genome sequencing provides insights into the evolution of gene families encoding plant cell wall-degrading enzymes in longhorned beetles.</title>
        <authorList>
            <person name="Shin N.R."/>
            <person name="Okamura Y."/>
            <person name="Kirsch R."/>
            <person name="Pauchet Y."/>
        </authorList>
    </citation>
    <scope>NUCLEOTIDE SEQUENCE [LARGE SCALE GENOMIC DNA]</scope>
    <source>
        <strain evidence="5">EAD_L_NR</strain>
    </source>
</reference>
<evidence type="ECO:0000313" key="5">
    <source>
        <dbReference type="EMBL" id="KAJ8915864.1"/>
    </source>
</evidence>
<evidence type="ECO:0000256" key="3">
    <source>
        <dbReference type="SAM" id="SignalP"/>
    </source>
</evidence>
<name>A0AAV8VNY2_9CUCU</name>